<dbReference type="InterPro" id="IPR039538">
    <property type="entry name" value="BetI_C"/>
</dbReference>
<comment type="caution">
    <text evidence="7">The sequence shown here is derived from an EMBL/GenBank/DDBJ whole genome shotgun (WGS) entry which is preliminary data.</text>
</comment>
<dbReference type="Proteomes" id="UP001207276">
    <property type="component" value="Unassembled WGS sequence"/>
</dbReference>
<evidence type="ECO:0000256" key="3">
    <source>
        <dbReference type="ARBA" id="ARBA00023125"/>
    </source>
</evidence>
<keyword evidence="4" id="KW-0804">Transcription</keyword>
<dbReference type="SUPFAM" id="SSF48498">
    <property type="entry name" value="Tetracyclin repressor-like, C-terminal domain"/>
    <property type="match status" value="1"/>
</dbReference>
<feature type="DNA-binding region" description="H-T-H motif" evidence="5">
    <location>
        <begin position="31"/>
        <end position="50"/>
    </location>
</feature>
<sequence>MARSMDVDERRRTVSEAACRVLARDGLGALSVRNVAAEAGLPPSTVRYTFPTQASVRSHALELVFDATAARVDSVPRGLRGTAYAHAVLLELLPLDEERRIELDVYLGLGTAALTDAELRPFHDRVVDEMRQWCAQILRAVGVPDAAVPYETRRLHALVDGLAMHIVRVDPGGDASWAIDTLDRHVAGIARV</sequence>
<dbReference type="InterPro" id="IPR009057">
    <property type="entry name" value="Homeodomain-like_sf"/>
</dbReference>
<gene>
    <name evidence="7" type="ORF">ORG12_13870</name>
</gene>
<name>A0ABT3S4L9_9MICO</name>
<keyword evidence="1" id="KW-0678">Repressor</keyword>
<keyword evidence="8" id="KW-1185">Reference proteome</keyword>
<evidence type="ECO:0000256" key="5">
    <source>
        <dbReference type="PROSITE-ProRule" id="PRU00335"/>
    </source>
</evidence>
<feature type="domain" description="HTH tetR-type" evidence="6">
    <location>
        <begin position="8"/>
        <end position="68"/>
    </location>
</feature>
<protein>
    <submittedName>
        <fullName evidence="7">TetR family transcriptional regulator C-terminal domain-containing protein</fullName>
    </submittedName>
</protein>
<dbReference type="Gene3D" id="1.10.357.10">
    <property type="entry name" value="Tetracycline Repressor, domain 2"/>
    <property type="match status" value="1"/>
</dbReference>
<dbReference type="Pfam" id="PF00440">
    <property type="entry name" value="TetR_N"/>
    <property type="match status" value="1"/>
</dbReference>
<proteinExistence type="predicted"/>
<dbReference type="EMBL" id="JAPJDE010000005">
    <property type="protein sequence ID" value="MCX2849762.1"/>
    <property type="molecule type" value="Genomic_DNA"/>
</dbReference>
<evidence type="ECO:0000259" key="6">
    <source>
        <dbReference type="PROSITE" id="PS50977"/>
    </source>
</evidence>
<organism evidence="7 8">
    <name type="scientific">Curtobacterium poinsettiae</name>
    <dbReference type="NCBI Taxonomy" id="159612"/>
    <lineage>
        <taxon>Bacteria</taxon>
        <taxon>Bacillati</taxon>
        <taxon>Actinomycetota</taxon>
        <taxon>Actinomycetes</taxon>
        <taxon>Micrococcales</taxon>
        <taxon>Microbacteriaceae</taxon>
        <taxon>Curtobacterium</taxon>
    </lineage>
</organism>
<evidence type="ECO:0000313" key="8">
    <source>
        <dbReference type="Proteomes" id="UP001207276"/>
    </source>
</evidence>
<dbReference type="Pfam" id="PF13977">
    <property type="entry name" value="TetR_C_6"/>
    <property type="match status" value="1"/>
</dbReference>
<evidence type="ECO:0000256" key="4">
    <source>
        <dbReference type="ARBA" id="ARBA00023163"/>
    </source>
</evidence>
<evidence type="ECO:0000256" key="2">
    <source>
        <dbReference type="ARBA" id="ARBA00023015"/>
    </source>
</evidence>
<dbReference type="PROSITE" id="PS50977">
    <property type="entry name" value="HTH_TETR_2"/>
    <property type="match status" value="1"/>
</dbReference>
<keyword evidence="2" id="KW-0805">Transcription regulation</keyword>
<dbReference type="InterPro" id="IPR001647">
    <property type="entry name" value="HTH_TetR"/>
</dbReference>
<accession>A0ABT3S4L9</accession>
<dbReference type="InterPro" id="IPR036271">
    <property type="entry name" value="Tet_transcr_reg_TetR-rel_C_sf"/>
</dbReference>
<dbReference type="SUPFAM" id="SSF46689">
    <property type="entry name" value="Homeodomain-like"/>
    <property type="match status" value="1"/>
</dbReference>
<keyword evidence="3 5" id="KW-0238">DNA-binding</keyword>
<dbReference type="RefSeq" id="WP_259575603.1">
    <property type="nucleotide sequence ID" value="NZ_CP104934.1"/>
</dbReference>
<evidence type="ECO:0000256" key="1">
    <source>
        <dbReference type="ARBA" id="ARBA00022491"/>
    </source>
</evidence>
<evidence type="ECO:0000313" key="7">
    <source>
        <dbReference type="EMBL" id="MCX2849762.1"/>
    </source>
</evidence>
<reference evidence="7 8" key="1">
    <citation type="submission" date="2022-11" db="EMBL/GenBank/DDBJ databases">
        <title>Taxonomy of Curtobacterium flaccumfaciens.</title>
        <authorList>
            <person name="Osdaghi E."/>
            <person name="Taghavi S.M."/>
            <person name="Hamidizade M."/>
            <person name="Abachi H."/>
            <person name="Fazliarab A."/>
            <person name="Baeyen S."/>
            <person name="Portier P."/>
            <person name="Van Vaerenbergh J."/>
            <person name="Jacques M.-A."/>
        </authorList>
    </citation>
    <scope>NUCLEOTIDE SEQUENCE [LARGE SCALE GENOMIC DNA]</scope>
    <source>
        <strain evidence="7 8">LMG 3715</strain>
    </source>
</reference>